<keyword evidence="10 13" id="KW-1133">Transmembrane helix</keyword>
<keyword evidence="15" id="KW-0396">Initiation factor</keyword>
<dbReference type="Gene3D" id="3.60.10.10">
    <property type="entry name" value="Endonuclease/exonuclease/phosphatase"/>
    <property type="match status" value="1"/>
</dbReference>
<dbReference type="VEuPathDB" id="TriTrypDB:TRSC58_06498"/>
<comment type="pathway">
    <text evidence="3">Sphingolipid metabolism.</text>
</comment>
<dbReference type="PANTHER" id="PTHR16320:SF24">
    <property type="entry name" value="PHOSPHODIESTERASE, PUTATIVE-RELATED"/>
    <property type="match status" value="1"/>
</dbReference>
<dbReference type="EMBL" id="MKGL01000058">
    <property type="protein sequence ID" value="RNF08853.1"/>
    <property type="molecule type" value="Genomic_DNA"/>
</dbReference>
<keyword evidence="6" id="KW-0479">Metal-binding</keyword>
<evidence type="ECO:0000256" key="7">
    <source>
        <dbReference type="ARBA" id="ARBA00022801"/>
    </source>
</evidence>
<keyword evidence="5 13" id="KW-0812">Transmembrane</keyword>
<dbReference type="Pfam" id="PF03372">
    <property type="entry name" value="Exo_endo_phos"/>
    <property type="match status" value="1"/>
</dbReference>
<dbReference type="GO" id="GO:0003743">
    <property type="term" value="F:translation initiation factor activity"/>
    <property type="evidence" value="ECO:0007669"/>
    <property type="project" value="UniProtKB-KW"/>
</dbReference>
<dbReference type="InterPro" id="IPR036691">
    <property type="entry name" value="Endo/exonu/phosph_ase_sf"/>
</dbReference>
<dbReference type="OrthoDB" id="387657at2759"/>
<dbReference type="EC" id="3.1.4.12" evidence="15"/>
<evidence type="ECO:0000256" key="8">
    <source>
        <dbReference type="ARBA" id="ARBA00022842"/>
    </source>
</evidence>
<evidence type="ECO:0000256" key="10">
    <source>
        <dbReference type="ARBA" id="ARBA00022989"/>
    </source>
</evidence>
<evidence type="ECO:0000259" key="14">
    <source>
        <dbReference type="Pfam" id="PF03372"/>
    </source>
</evidence>
<evidence type="ECO:0000313" key="15">
    <source>
        <dbReference type="EMBL" id="RNF08853.1"/>
    </source>
</evidence>
<evidence type="ECO:0000256" key="3">
    <source>
        <dbReference type="ARBA" id="ARBA00004991"/>
    </source>
</evidence>
<keyword evidence="16" id="KW-1185">Reference proteome</keyword>
<organism evidence="15 16">
    <name type="scientific">Trypanosoma rangeli</name>
    <dbReference type="NCBI Taxonomy" id="5698"/>
    <lineage>
        <taxon>Eukaryota</taxon>
        <taxon>Discoba</taxon>
        <taxon>Euglenozoa</taxon>
        <taxon>Kinetoplastea</taxon>
        <taxon>Metakinetoplastina</taxon>
        <taxon>Trypanosomatida</taxon>
        <taxon>Trypanosomatidae</taxon>
        <taxon>Trypanosoma</taxon>
        <taxon>Herpetosoma</taxon>
    </lineage>
</organism>
<dbReference type="InterPro" id="IPR038772">
    <property type="entry name" value="Sph/SMPD2-like"/>
</dbReference>
<keyword evidence="15" id="KW-0648">Protein biosynthesis</keyword>
<dbReference type="GO" id="GO:0016020">
    <property type="term" value="C:membrane"/>
    <property type="evidence" value="ECO:0007669"/>
    <property type="project" value="UniProtKB-SubCell"/>
</dbReference>
<evidence type="ECO:0000256" key="13">
    <source>
        <dbReference type="SAM" id="Phobius"/>
    </source>
</evidence>
<keyword evidence="12 13" id="KW-0472">Membrane</keyword>
<evidence type="ECO:0000256" key="5">
    <source>
        <dbReference type="ARBA" id="ARBA00022692"/>
    </source>
</evidence>
<evidence type="ECO:0000256" key="12">
    <source>
        <dbReference type="ARBA" id="ARBA00023136"/>
    </source>
</evidence>
<name>A0A422NTR5_TRYRA</name>
<keyword evidence="9" id="KW-0746">Sphingolipid metabolism</keyword>
<evidence type="ECO:0000256" key="2">
    <source>
        <dbReference type="ARBA" id="ARBA00004760"/>
    </source>
</evidence>
<dbReference type="Proteomes" id="UP000283634">
    <property type="component" value="Unassembled WGS sequence"/>
</dbReference>
<gene>
    <name evidence="15" type="ORF">TraAM80_02485</name>
</gene>
<dbReference type="RefSeq" id="XP_029240639.1">
    <property type="nucleotide sequence ID" value="XM_029379486.1"/>
</dbReference>
<comment type="pathway">
    <text evidence="2">Lipid metabolism; sphingolipid metabolism.</text>
</comment>
<keyword evidence="11" id="KW-0443">Lipid metabolism</keyword>
<dbReference type="SUPFAM" id="SSF56219">
    <property type="entry name" value="DNase I-like"/>
    <property type="match status" value="1"/>
</dbReference>
<sequence length="589" mass="65470">MVTEITVLTFNLWGIFNSEHRAARMEQFATKIAHYDVILLQEQFSEKDFEFIRSRLPSEVRDTRFFRRFPSAFYGSGVAVISRFFIKSALFFTFPLQGYPERVLHGDYYANKGASLVRLSIPCSMGTGASSNPPCDEVSLYCTHLVAAYEKTARLLNWRDELYLSVRLSQAISLAGFISETSHPTNRVIIGGDFNATQRSLELQTMLILLRQRGFKILSVLPPSIVHRPEMSELERKINTETLTFSDANVFNTTKEGWFVQGGDVPCQIDHIFYTANTLRLSNYKDCPDAPADYSFQMPIEGVEKPVGVVVFTDNKEVRLPPRTGIWVKACNGLAAVGNAIRCGPLVTVARSLAHGNGVNNSEPQFCPISDHYGVAARFKLEEEEGVTIAEHNPASKGGETAVKLTEAEIEVLREAAGFLDDSVKRLLYESRLCVWFSATMAVLVVGHLLYMELQAQQQENHTRLVLQELFAFGRLRGSAMNLEESLSGAAFSNLRRWLRAVASGKSDNYPAETEAKPQSVASVNVAIDYTDMASRLHARGISSVFSPLFIISGSLLSAASLATALLQRKAYAKVLAEQVVMLTHDFSE</sequence>
<keyword evidence="8" id="KW-0460">Magnesium</keyword>
<evidence type="ECO:0000256" key="9">
    <source>
        <dbReference type="ARBA" id="ARBA00022919"/>
    </source>
</evidence>
<dbReference type="GO" id="GO:0006665">
    <property type="term" value="P:sphingolipid metabolic process"/>
    <property type="evidence" value="ECO:0007669"/>
    <property type="project" value="UniProtKB-KW"/>
</dbReference>
<dbReference type="GO" id="GO:0004767">
    <property type="term" value="F:sphingomyelin phosphodiesterase activity"/>
    <property type="evidence" value="ECO:0007669"/>
    <property type="project" value="UniProtKB-EC"/>
</dbReference>
<dbReference type="GeneID" id="40326418"/>
<dbReference type="GO" id="GO:0046872">
    <property type="term" value="F:metal ion binding"/>
    <property type="evidence" value="ECO:0007669"/>
    <property type="project" value="UniProtKB-KW"/>
</dbReference>
<comment type="caution">
    <text evidence="15">The sequence shown here is derived from an EMBL/GenBank/DDBJ whole genome shotgun (WGS) entry which is preliminary data.</text>
</comment>
<feature type="domain" description="Endonuclease/exonuclease/phosphatase" evidence="14">
    <location>
        <begin position="8"/>
        <end position="291"/>
    </location>
</feature>
<keyword evidence="7 15" id="KW-0378">Hydrolase</keyword>
<evidence type="ECO:0000256" key="6">
    <source>
        <dbReference type="ARBA" id="ARBA00022723"/>
    </source>
</evidence>
<dbReference type="OMA" id="LWGIFNS"/>
<proteinExistence type="inferred from homology"/>
<dbReference type="InterPro" id="IPR005135">
    <property type="entry name" value="Endo/exonuclease/phosphatase"/>
</dbReference>
<evidence type="ECO:0000256" key="1">
    <source>
        <dbReference type="ARBA" id="ARBA00004141"/>
    </source>
</evidence>
<evidence type="ECO:0000313" key="16">
    <source>
        <dbReference type="Proteomes" id="UP000283634"/>
    </source>
</evidence>
<comment type="subcellular location">
    <subcellularLocation>
        <location evidence="1">Membrane</location>
        <topology evidence="1">Multi-pass membrane protein</topology>
    </subcellularLocation>
</comment>
<dbReference type="AlphaFoldDB" id="A0A422NTR5"/>
<accession>A0A422NTR5</accession>
<dbReference type="PANTHER" id="PTHR16320">
    <property type="entry name" value="SPHINGOMYELINASE FAMILY MEMBER"/>
    <property type="match status" value="1"/>
</dbReference>
<evidence type="ECO:0000256" key="4">
    <source>
        <dbReference type="ARBA" id="ARBA00006335"/>
    </source>
</evidence>
<protein>
    <submittedName>
        <fullName evidence="15">Putative eukaryotic translation initiation factor 3 subunit</fullName>
        <ecNumber evidence="15">3.1.4.12</ecNumber>
    </submittedName>
</protein>
<evidence type="ECO:0000256" key="11">
    <source>
        <dbReference type="ARBA" id="ARBA00023098"/>
    </source>
</evidence>
<comment type="similarity">
    <text evidence="4">Belongs to the neutral sphingomyelinase family.</text>
</comment>
<feature type="transmembrane region" description="Helical" evidence="13">
    <location>
        <begin position="545"/>
        <end position="567"/>
    </location>
</feature>
<reference evidence="15 16" key="1">
    <citation type="journal article" date="2018" name="BMC Genomics">
        <title>Genomic comparison of Trypanosoma conorhini and Trypanosoma rangeli to Trypanosoma cruzi strains of high and low virulence.</title>
        <authorList>
            <person name="Bradwell K.R."/>
            <person name="Koparde V.N."/>
            <person name="Matveyev A.V."/>
            <person name="Serrano M.G."/>
            <person name="Alves J.M."/>
            <person name="Parikh H."/>
            <person name="Huang B."/>
            <person name="Lee V."/>
            <person name="Espinosa-Alvarez O."/>
            <person name="Ortiz P.A."/>
            <person name="Costa-Martins A.G."/>
            <person name="Teixeira M.M."/>
            <person name="Buck G.A."/>
        </authorList>
    </citation>
    <scope>NUCLEOTIDE SEQUENCE [LARGE SCALE GENOMIC DNA]</scope>
    <source>
        <strain evidence="15 16">AM80</strain>
    </source>
</reference>